<dbReference type="PROSITE" id="PS51186">
    <property type="entry name" value="GNAT"/>
    <property type="match status" value="1"/>
</dbReference>
<dbReference type="PANTHER" id="PTHR43328:SF1">
    <property type="entry name" value="N-ACETYLTRANSFERASE DOMAIN-CONTAINING PROTEIN"/>
    <property type="match status" value="1"/>
</dbReference>
<organism evidence="2 3">
    <name type="scientific">Pseudoalteromonas arctica A 37-1-2</name>
    <dbReference type="NCBI Taxonomy" id="1117313"/>
    <lineage>
        <taxon>Bacteria</taxon>
        <taxon>Pseudomonadati</taxon>
        <taxon>Pseudomonadota</taxon>
        <taxon>Gammaproteobacteria</taxon>
        <taxon>Alteromonadales</taxon>
        <taxon>Pseudoalteromonadaceae</taxon>
        <taxon>Pseudoalteromonas</taxon>
    </lineage>
</organism>
<dbReference type="KEGG" id="part:PARC_b0147"/>
<dbReference type="GO" id="GO:0016747">
    <property type="term" value="F:acyltransferase activity, transferring groups other than amino-acyl groups"/>
    <property type="evidence" value="ECO:0007669"/>
    <property type="project" value="InterPro"/>
</dbReference>
<dbReference type="SUPFAM" id="SSF55729">
    <property type="entry name" value="Acyl-CoA N-acyltransferases (Nat)"/>
    <property type="match status" value="1"/>
</dbReference>
<evidence type="ECO:0000313" key="3">
    <source>
        <dbReference type="Proteomes" id="UP000016505"/>
    </source>
</evidence>
<evidence type="ECO:0000313" key="2">
    <source>
        <dbReference type="EMBL" id="ATC88387.1"/>
    </source>
</evidence>
<dbReference type="Gene3D" id="3.40.630.30">
    <property type="match status" value="1"/>
</dbReference>
<dbReference type="Proteomes" id="UP000016505">
    <property type="component" value="Chromosome II"/>
</dbReference>
<dbReference type="Pfam" id="PF13302">
    <property type="entry name" value="Acetyltransf_3"/>
    <property type="match status" value="1"/>
</dbReference>
<gene>
    <name evidence="2" type="ORF">PARC_b0147</name>
</gene>
<dbReference type="InterPro" id="IPR000182">
    <property type="entry name" value="GNAT_dom"/>
</dbReference>
<sequence length="168" mass="18727">MITLREFKAQDAPFIINTLNDEQVTRYLSSKIPFPYTQADADWWINQGSKNGVIDATAKAIEVNGQFAGCIGITPGEFEYSHSGEIGYWLNKAYWGQGIITRAIELICNEAFANSHINRIFGAVFAGNTGSMKALIKSGFEQEAVLKQAIYKNGMFYNNHIFSKLKAD</sequence>
<name>A0A290SA07_9GAMM</name>
<reference evidence="2 3" key="1">
    <citation type="journal article" date="2012" name="J. Bacteriol.">
        <title>Genome sequences of type strains of seven species of the marine bacterium Pseudoalteromonas.</title>
        <authorList>
            <person name="Xie B.B."/>
            <person name="Shu Y.L."/>
            <person name="Qin Q.L."/>
            <person name="Rong J.C."/>
            <person name="Zhang X.Y."/>
            <person name="Chen X.L."/>
            <person name="Shi M."/>
            <person name="He H.L."/>
            <person name="Zhou B.C."/>
            <person name="Zhang Y.Z."/>
        </authorList>
    </citation>
    <scope>NUCLEOTIDE SEQUENCE [LARGE SCALE GENOMIC DNA]</scope>
    <source>
        <strain evidence="2 3">A 37-1-2</strain>
    </source>
</reference>
<proteinExistence type="predicted"/>
<dbReference type="EMBL" id="CP011026">
    <property type="protein sequence ID" value="ATC88387.1"/>
    <property type="molecule type" value="Genomic_DNA"/>
</dbReference>
<dbReference type="PANTHER" id="PTHR43328">
    <property type="entry name" value="ACETYLTRANSFERASE-RELATED"/>
    <property type="match status" value="1"/>
</dbReference>
<dbReference type="AlphaFoldDB" id="A0A290SA07"/>
<accession>A0A290SA07</accession>
<dbReference type="InterPro" id="IPR016181">
    <property type="entry name" value="Acyl_CoA_acyltransferase"/>
</dbReference>
<dbReference type="OrthoDB" id="9801656at2"/>
<evidence type="ECO:0000259" key="1">
    <source>
        <dbReference type="PROSITE" id="PS51186"/>
    </source>
</evidence>
<protein>
    <recommendedName>
        <fullName evidence="1">N-acetyltransferase domain-containing protein</fullName>
    </recommendedName>
</protein>
<dbReference type="RefSeq" id="WP_010554989.1">
    <property type="nucleotide sequence ID" value="NZ_CP011026.1"/>
</dbReference>
<feature type="domain" description="N-acetyltransferase" evidence="1">
    <location>
        <begin position="2"/>
        <end position="168"/>
    </location>
</feature>
<dbReference type="CDD" id="cd04301">
    <property type="entry name" value="NAT_SF"/>
    <property type="match status" value="1"/>
</dbReference>